<keyword evidence="3" id="KW-1185">Reference proteome</keyword>
<evidence type="ECO:0000256" key="1">
    <source>
        <dbReference type="SAM" id="MobiDB-lite"/>
    </source>
</evidence>
<protein>
    <submittedName>
        <fullName evidence="2">Uncharacterized protein</fullName>
    </submittedName>
</protein>
<reference evidence="2" key="1">
    <citation type="submission" date="2023-01" db="EMBL/GenBank/DDBJ databases">
        <title>Colletotrichum chrysophilum M932 genome sequence.</title>
        <authorList>
            <person name="Baroncelli R."/>
        </authorList>
    </citation>
    <scope>NUCLEOTIDE SEQUENCE</scope>
    <source>
        <strain evidence="2">M932</strain>
    </source>
</reference>
<proteinExistence type="predicted"/>
<evidence type="ECO:0000313" key="2">
    <source>
        <dbReference type="EMBL" id="KAK1844464.1"/>
    </source>
</evidence>
<evidence type="ECO:0000313" key="3">
    <source>
        <dbReference type="Proteomes" id="UP001243330"/>
    </source>
</evidence>
<comment type="caution">
    <text evidence="2">The sequence shown here is derived from an EMBL/GenBank/DDBJ whole genome shotgun (WGS) entry which is preliminary data.</text>
</comment>
<feature type="region of interest" description="Disordered" evidence="1">
    <location>
        <begin position="85"/>
        <end position="107"/>
    </location>
</feature>
<accession>A0AAD9AAZ2</accession>
<name>A0AAD9AAZ2_9PEZI</name>
<dbReference type="Proteomes" id="UP001243330">
    <property type="component" value="Unassembled WGS sequence"/>
</dbReference>
<sequence length="107" mass="12017">MFVYATLVLALFRTNDTDDAPRRSIVRRLLAGDSQRSVIDRKHNLAVPVRSTLHCENQGSGENISHRTVALEVDGHQTWRPETLQIPAEGPPPHLASMHAPVHRPER</sequence>
<dbReference type="AlphaFoldDB" id="A0AAD9AAZ2"/>
<organism evidence="2 3">
    <name type="scientific">Colletotrichum chrysophilum</name>
    <dbReference type="NCBI Taxonomy" id="1836956"/>
    <lineage>
        <taxon>Eukaryota</taxon>
        <taxon>Fungi</taxon>
        <taxon>Dikarya</taxon>
        <taxon>Ascomycota</taxon>
        <taxon>Pezizomycotina</taxon>
        <taxon>Sordariomycetes</taxon>
        <taxon>Hypocreomycetidae</taxon>
        <taxon>Glomerellales</taxon>
        <taxon>Glomerellaceae</taxon>
        <taxon>Colletotrichum</taxon>
        <taxon>Colletotrichum gloeosporioides species complex</taxon>
    </lineage>
</organism>
<gene>
    <name evidence="2" type="ORF">CCHR01_12907</name>
</gene>
<dbReference type="EMBL" id="JAQOWY010000310">
    <property type="protein sequence ID" value="KAK1844464.1"/>
    <property type="molecule type" value="Genomic_DNA"/>
</dbReference>